<dbReference type="EMBL" id="JBHUDD010000050">
    <property type="protein sequence ID" value="MFD1509375.1"/>
    <property type="molecule type" value="Genomic_DNA"/>
</dbReference>
<keyword evidence="2" id="KW-1133">Transmembrane helix</keyword>
<keyword evidence="2" id="KW-0472">Membrane</keyword>
<evidence type="ECO:0000256" key="2">
    <source>
        <dbReference type="SAM" id="Phobius"/>
    </source>
</evidence>
<dbReference type="Proteomes" id="UP001597186">
    <property type="component" value="Unassembled WGS sequence"/>
</dbReference>
<evidence type="ECO:0000313" key="4">
    <source>
        <dbReference type="Proteomes" id="UP001597186"/>
    </source>
</evidence>
<sequence length="276" mass="29862">MSEILRYTLQANGLPDPRIHANDASGLCLHTADLELRAKWMTTETEAQLVISLGNADVLEEADTPALQALLINVLRPLLAALRVTSVDWMQSGLRIPARDFVDALCPDDATPACRIAPRRVTRSASTHTARPKPGLARASVMPGQAPQDIRPRRIRPQAKAAPRQRPYRKGPARKADAHVQSYETHLAHILRQPASPDEIDAMRKAAGLPGTPERVATWAVSLCVATVSLPVALPLMAHNLTKGENLRAASLVMGFVGGMSLYFEPAMAASLVSLF</sequence>
<name>A0ABW4EDF0_9RHOB</name>
<feature type="region of interest" description="Disordered" evidence="1">
    <location>
        <begin position="121"/>
        <end position="179"/>
    </location>
</feature>
<protein>
    <submittedName>
        <fullName evidence="3">Uncharacterized protein</fullName>
    </submittedName>
</protein>
<organism evidence="3 4">
    <name type="scientific">Lacimonas salitolerans</name>
    <dbReference type="NCBI Taxonomy" id="1323750"/>
    <lineage>
        <taxon>Bacteria</taxon>
        <taxon>Pseudomonadati</taxon>
        <taxon>Pseudomonadota</taxon>
        <taxon>Alphaproteobacteria</taxon>
        <taxon>Rhodobacterales</taxon>
        <taxon>Paracoccaceae</taxon>
        <taxon>Lacimonas</taxon>
    </lineage>
</organism>
<keyword evidence="2" id="KW-0812">Transmembrane</keyword>
<keyword evidence="4" id="KW-1185">Reference proteome</keyword>
<accession>A0ABW4EDF0</accession>
<gene>
    <name evidence="3" type="ORF">ACFTOW_08175</name>
</gene>
<evidence type="ECO:0000256" key="1">
    <source>
        <dbReference type="SAM" id="MobiDB-lite"/>
    </source>
</evidence>
<proteinExistence type="predicted"/>
<evidence type="ECO:0000313" key="3">
    <source>
        <dbReference type="EMBL" id="MFD1509375.1"/>
    </source>
</evidence>
<feature type="transmembrane region" description="Helical" evidence="2">
    <location>
        <begin position="249"/>
        <end position="273"/>
    </location>
</feature>
<comment type="caution">
    <text evidence="3">The sequence shown here is derived from an EMBL/GenBank/DDBJ whole genome shotgun (WGS) entry which is preliminary data.</text>
</comment>
<reference evidence="4" key="1">
    <citation type="journal article" date="2019" name="Int. J. Syst. Evol. Microbiol.">
        <title>The Global Catalogue of Microorganisms (GCM) 10K type strain sequencing project: providing services to taxonomists for standard genome sequencing and annotation.</title>
        <authorList>
            <consortium name="The Broad Institute Genomics Platform"/>
            <consortium name="The Broad Institute Genome Sequencing Center for Infectious Disease"/>
            <person name="Wu L."/>
            <person name="Ma J."/>
        </authorList>
    </citation>
    <scope>NUCLEOTIDE SEQUENCE [LARGE SCALE GENOMIC DNA]</scope>
    <source>
        <strain evidence="4">CGMCC 1.12477</strain>
    </source>
</reference>
<feature type="transmembrane region" description="Helical" evidence="2">
    <location>
        <begin position="216"/>
        <end position="237"/>
    </location>
</feature>